<dbReference type="PROSITE" id="PS51782">
    <property type="entry name" value="LYSM"/>
    <property type="match status" value="2"/>
</dbReference>
<evidence type="ECO:0000313" key="4">
    <source>
        <dbReference type="EMBL" id="QIL51009.1"/>
    </source>
</evidence>
<evidence type="ECO:0000256" key="1">
    <source>
        <dbReference type="SAM" id="MobiDB-lite"/>
    </source>
</evidence>
<dbReference type="Gene3D" id="3.10.350.10">
    <property type="entry name" value="LysM domain"/>
    <property type="match status" value="2"/>
</dbReference>
<keyword evidence="2" id="KW-0472">Membrane</keyword>
<dbReference type="SMART" id="SM00257">
    <property type="entry name" value="LysM"/>
    <property type="match status" value="2"/>
</dbReference>
<dbReference type="Pfam" id="PF01476">
    <property type="entry name" value="LysM"/>
    <property type="match status" value="2"/>
</dbReference>
<feature type="transmembrane region" description="Helical" evidence="2">
    <location>
        <begin position="12"/>
        <end position="29"/>
    </location>
</feature>
<evidence type="ECO:0000259" key="3">
    <source>
        <dbReference type="PROSITE" id="PS51782"/>
    </source>
</evidence>
<keyword evidence="2" id="KW-0812">Transmembrane</keyword>
<evidence type="ECO:0000313" key="5">
    <source>
        <dbReference type="Proteomes" id="UP000500741"/>
    </source>
</evidence>
<gene>
    <name evidence="4" type="ORF">G7084_06685</name>
</gene>
<dbReference type="PANTHER" id="PTHR33734">
    <property type="entry name" value="LYSM DOMAIN-CONTAINING GPI-ANCHORED PROTEIN 2"/>
    <property type="match status" value="1"/>
</dbReference>
<dbReference type="AlphaFoldDB" id="A0A6G8B1B7"/>
<protein>
    <submittedName>
        <fullName evidence="4">LysM peptidoglycan-binding domain-containing protein</fullName>
    </submittedName>
</protein>
<feature type="domain" description="LysM" evidence="3">
    <location>
        <begin position="149"/>
        <end position="192"/>
    </location>
</feature>
<name>A0A6G8B1B7_9LACO</name>
<feature type="compositionally biased region" description="Low complexity" evidence="1">
    <location>
        <begin position="123"/>
        <end position="143"/>
    </location>
</feature>
<dbReference type="PANTHER" id="PTHR33734:SF22">
    <property type="entry name" value="MEMBRANE-BOUND LYTIC MUREIN TRANSGLYCOSYLASE D"/>
    <property type="match status" value="1"/>
</dbReference>
<dbReference type="InterPro" id="IPR018392">
    <property type="entry name" value="LysM"/>
</dbReference>
<feature type="region of interest" description="Disordered" evidence="1">
    <location>
        <begin position="41"/>
        <end position="73"/>
    </location>
</feature>
<dbReference type="RefSeq" id="WP_166011172.1">
    <property type="nucleotide sequence ID" value="NZ_CP049888.1"/>
</dbReference>
<reference evidence="4 5" key="1">
    <citation type="submission" date="2020-03" db="EMBL/GenBank/DDBJ databases">
        <title>Weissella sp. nov., isolated from Cybister lewisianus.</title>
        <authorList>
            <person name="Hyun D.-W."/>
            <person name="Bae J.-W."/>
        </authorList>
    </citation>
    <scope>NUCLEOTIDE SEQUENCE [LARGE SCALE GENOMIC DNA]</scope>
    <source>
        <strain evidence="4 5">HDW19</strain>
    </source>
</reference>
<sequence>MSKKAKLALKRIFLSVVMFVITFFLAFAITRGTHKLFHRDPTTANATSSKITHQVTSSSSSKKATSQKASTSKHTTTYTVEAGDTLASITAKFNTTSKELKKLNSKVDWEALKMGQVIKVPQSNNTSSEASVTSTEEATSDSESATDKQTYVVAKGDTWYRVALNNNLTVSALKALNPNVSSLKTGASIRIK</sequence>
<accession>A0A6G8B1B7</accession>
<dbReference type="Proteomes" id="UP000500741">
    <property type="component" value="Chromosome"/>
</dbReference>
<keyword evidence="5" id="KW-1185">Reference proteome</keyword>
<dbReference type="KEGG" id="wco:G7084_06685"/>
<feature type="compositionally biased region" description="Low complexity" evidence="1">
    <location>
        <begin position="48"/>
        <end position="73"/>
    </location>
</feature>
<feature type="domain" description="LysM" evidence="3">
    <location>
        <begin position="76"/>
        <end position="120"/>
    </location>
</feature>
<evidence type="ECO:0000256" key="2">
    <source>
        <dbReference type="SAM" id="Phobius"/>
    </source>
</evidence>
<feature type="region of interest" description="Disordered" evidence="1">
    <location>
        <begin position="120"/>
        <end position="146"/>
    </location>
</feature>
<dbReference type="CDD" id="cd00118">
    <property type="entry name" value="LysM"/>
    <property type="match status" value="2"/>
</dbReference>
<dbReference type="EMBL" id="CP049888">
    <property type="protein sequence ID" value="QIL51009.1"/>
    <property type="molecule type" value="Genomic_DNA"/>
</dbReference>
<dbReference type="InterPro" id="IPR036779">
    <property type="entry name" value="LysM_dom_sf"/>
</dbReference>
<organism evidence="4 5">
    <name type="scientific">Weissella coleopterorum</name>
    <dbReference type="NCBI Taxonomy" id="2714949"/>
    <lineage>
        <taxon>Bacteria</taxon>
        <taxon>Bacillati</taxon>
        <taxon>Bacillota</taxon>
        <taxon>Bacilli</taxon>
        <taxon>Lactobacillales</taxon>
        <taxon>Lactobacillaceae</taxon>
        <taxon>Weissella</taxon>
    </lineage>
</organism>
<proteinExistence type="predicted"/>
<dbReference type="SUPFAM" id="SSF54106">
    <property type="entry name" value="LysM domain"/>
    <property type="match status" value="2"/>
</dbReference>
<keyword evidence="2" id="KW-1133">Transmembrane helix</keyword>